<protein>
    <submittedName>
        <fullName evidence="2">Uncharacterized protein</fullName>
    </submittedName>
</protein>
<dbReference type="GeneTree" id="ENSGT00980000202507"/>
<reference evidence="2" key="2">
    <citation type="submission" date="2025-08" db="UniProtKB">
        <authorList>
            <consortium name="Ensembl"/>
        </authorList>
    </citation>
    <scope>IDENTIFICATION</scope>
</reference>
<evidence type="ECO:0000313" key="2">
    <source>
        <dbReference type="Ensembl" id="ENSDCDP00010008237.1"/>
    </source>
</evidence>
<feature type="compositionally biased region" description="Polar residues" evidence="1">
    <location>
        <begin position="13"/>
        <end position="30"/>
    </location>
</feature>
<evidence type="ECO:0000313" key="3">
    <source>
        <dbReference type="Proteomes" id="UP000694580"/>
    </source>
</evidence>
<dbReference type="Gene3D" id="6.10.250.2890">
    <property type="match status" value="1"/>
</dbReference>
<reference evidence="2" key="3">
    <citation type="submission" date="2025-09" db="UniProtKB">
        <authorList>
            <consortium name="Ensembl"/>
        </authorList>
    </citation>
    <scope>IDENTIFICATION</scope>
</reference>
<dbReference type="AlphaFoldDB" id="A0AAY4AH63"/>
<feature type="region of interest" description="Disordered" evidence="1">
    <location>
        <begin position="1"/>
        <end position="35"/>
    </location>
</feature>
<dbReference type="Ensembl" id="ENSDCDT00010008663.1">
    <property type="protein sequence ID" value="ENSDCDP00010008237.1"/>
    <property type="gene ID" value="ENSDCDG00010003734.1"/>
</dbReference>
<organism evidence="2 3">
    <name type="scientific">Denticeps clupeoides</name>
    <name type="common">denticle herring</name>
    <dbReference type="NCBI Taxonomy" id="299321"/>
    <lineage>
        <taxon>Eukaryota</taxon>
        <taxon>Metazoa</taxon>
        <taxon>Chordata</taxon>
        <taxon>Craniata</taxon>
        <taxon>Vertebrata</taxon>
        <taxon>Euteleostomi</taxon>
        <taxon>Actinopterygii</taxon>
        <taxon>Neopterygii</taxon>
        <taxon>Teleostei</taxon>
        <taxon>Clupei</taxon>
        <taxon>Clupeiformes</taxon>
        <taxon>Denticipitoidei</taxon>
        <taxon>Denticipitidae</taxon>
        <taxon>Denticeps</taxon>
    </lineage>
</organism>
<keyword evidence="3" id="KW-1185">Reference proteome</keyword>
<proteinExistence type="predicted"/>
<reference evidence="2 3" key="1">
    <citation type="submission" date="2020-06" db="EMBL/GenBank/DDBJ databases">
        <authorList>
            <consortium name="Wellcome Sanger Institute Data Sharing"/>
        </authorList>
    </citation>
    <scope>NUCLEOTIDE SEQUENCE [LARGE SCALE GENOMIC DNA]</scope>
</reference>
<accession>A0AAY4AH63</accession>
<dbReference type="SUPFAM" id="SSF58113">
    <property type="entry name" value="Apolipoprotein A-I"/>
    <property type="match status" value="1"/>
</dbReference>
<gene>
    <name evidence="2" type="primary">zgc:162608</name>
</gene>
<dbReference type="Proteomes" id="UP000694580">
    <property type="component" value="Chromosome 2"/>
</dbReference>
<sequence>KLILPTLGHPLHQETSSEVSWDSSHQNANHANDKSELFKDYNGMWKSHLENTDLYAEDSQHPMAKETRQRDKLNLVTERLRARLRQELQELRDRLWPYPTFPQQDLAKVKQLLGPLIDQLQGSLAAHTQEHCDKLGLHAQELESVSGSNTQEDACSQRVMAWIGQSQIDSNKKIAAYIHNFKSQTSSTTEELTDTVQKHLLQTVVARLGREADAWMLEVQGRMGLLRLSLAELRLSSLPLRDSVSSRLGEFCQTSVAQNQQLIATLEQQLSQLREQGSGDMSIIPPLNRLDTLRGDFTSQLRDLLRDIMHSII</sequence>
<evidence type="ECO:0000256" key="1">
    <source>
        <dbReference type="SAM" id="MobiDB-lite"/>
    </source>
</evidence>
<name>A0AAY4AH63_9TELE</name>